<dbReference type="Gene3D" id="3.30.250.20">
    <property type="entry name" value="L1 transposable element, C-terminal domain"/>
    <property type="match status" value="1"/>
</dbReference>
<name>A0AAD1QXW3_PELCU</name>
<proteinExistence type="predicted"/>
<evidence type="ECO:0000313" key="3">
    <source>
        <dbReference type="Proteomes" id="UP001295444"/>
    </source>
</evidence>
<sequence length="122" mass="13948">MQASRLNAPLPEGYTDIKLFKDLSAATMFKRRSFAPITMALRNANILYKWGFPTKLIIKRNGIDRAILTPEEGRKILGEWNVPVPTTDPQSSDMPPPRKVARDWQQIPWITATPQSRRNPHP</sequence>
<evidence type="ECO:0000256" key="1">
    <source>
        <dbReference type="SAM" id="MobiDB-lite"/>
    </source>
</evidence>
<dbReference type="AlphaFoldDB" id="A0AAD1QXW3"/>
<dbReference type="EMBL" id="OW240912">
    <property type="protein sequence ID" value="CAH2219898.1"/>
    <property type="molecule type" value="Genomic_DNA"/>
</dbReference>
<keyword evidence="3" id="KW-1185">Reference proteome</keyword>
<feature type="region of interest" description="Disordered" evidence="1">
    <location>
        <begin position="79"/>
        <end position="122"/>
    </location>
</feature>
<accession>A0AAD1QXW3</accession>
<gene>
    <name evidence="2" type="ORF">PECUL_23A051592</name>
</gene>
<evidence type="ECO:0000313" key="2">
    <source>
        <dbReference type="EMBL" id="CAH2219898.1"/>
    </source>
</evidence>
<protein>
    <submittedName>
        <fullName evidence="2">Uncharacterized protein</fullName>
    </submittedName>
</protein>
<organism evidence="2 3">
    <name type="scientific">Pelobates cultripes</name>
    <name type="common">Western spadefoot toad</name>
    <dbReference type="NCBI Taxonomy" id="61616"/>
    <lineage>
        <taxon>Eukaryota</taxon>
        <taxon>Metazoa</taxon>
        <taxon>Chordata</taxon>
        <taxon>Craniata</taxon>
        <taxon>Vertebrata</taxon>
        <taxon>Euteleostomi</taxon>
        <taxon>Amphibia</taxon>
        <taxon>Batrachia</taxon>
        <taxon>Anura</taxon>
        <taxon>Pelobatoidea</taxon>
        <taxon>Pelobatidae</taxon>
        <taxon>Pelobates</taxon>
    </lineage>
</organism>
<feature type="compositionally biased region" description="Polar residues" evidence="1">
    <location>
        <begin position="112"/>
        <end position="122"/>
    </location>
</feature>
<dbReference type="Proteomes" id="UP001295444">
    <property type="component" value="Chromosome 01"/>
</dbReference>
<reference evidence="2" key="1">
    <citation type="submission" date="2022-03" db="EMBL/GenBank/DDBJ databases">
        <authorList>
            <person name="Alioto T."/>
            <person name="Alioto T."/>
            <person name="Gomez Garrido J."/>
        </authorList>
    </citation>
    <scope>NUCLEOTIDE SEQUENCE</scope>
</reference>
<dbReference type="InterPro" id="IPR042566">
    <property type="entry name" value="L1_C"/>
</dbReference>